<evidence type="ECO:0000259" key="2">
    <source>
        <dbReference type="PROSITE" id="PS50076"/>
    </source>
</evidence>
<organism evidence="4">
    <name type="scientific">uncultured Caudovirales phage</name>
    <dbReference type="NCBI Taxonomy" id="2100421"/>
    <lineage>
        <taxon>Viruses</taxon>
        <taxon>Duplodnaviria</taxon>
        <taxon>Heunggongvirae</taxon>
        <taxon>Uroviricota</taxon>
        <taxon>Caudoviricetes</taxon>
        <taxon>Peduoviridae</taxon>
        <taxon>Maltschvirus</taxon>
        <taxon>Maltschvirus maltsch</taxon>
    </lineage>
</organism>
<name>A0A6J5LPJ9_9CAUD</name>
<sequence>MNTTASMFDELEKIALNAGSRGGKVHHYTAKNKPVYQSEVDRKSKDKQSKGWTAGNITKGVLGTAGAIALGLAARKFLGNPSAKRVAERVAKNHGTWAEAKKAYKSVYNVGAFGANGADHAAGHAAFEKHFEDARKAHDSAHHASNWKKWSATDTVRAAYDAAKKANVHADSVRGTARKARQAADSYENTKANPFEGFRDRWKSEWGANPFDDLFNKQRRGTSTNYSSGARSKNYDPGARTKNYSVGHVTKLEEAGLPGLGKVKTKAEAKNIYRDFVTKHHPDKTQGTMPAQEQAKMTEKLKTINSLWDSYKNSDEFSKLAAIRYAFMTFRK</sequence>
<reference evidence="4" key="1">
    <citation type="submission" date="2020-04" db="EMBL/GenBank/DDBJ databases">
        <authorList>
            <person name="Chiriac C."/>
            <person name="Salcher M."/>
            <person name="Ghai R."/>
            <person name="Kavagutti S V."/>
        </authorList>
    </citation>
    <scope>NUCLEOTIDE SEQUENCE</scope>
</reference>
<dbReference type="EMBL" id="LR796249">
    <property type="protein sequence ID" value="CAB4131627.1"/>
    <property type="molecule type" value="Genomic_DNA"/>
</dbReference>
<protein>
    <recommendedName>
        <fullName evidence="2">J domain-containing protein</fullName>
    </recommendedName>
</protein>
<dbReference type="InterPro" id="IPR036869">
    <property type="entry name" value="J_dom_sf"/>
</dbReference>
<accession>A0A6J5LPJ9</accession>
<evidence type="ECO:0000313" key="3">
    <source>
        <dbReference type="EMBL" id="CAB4131627.1"/>
    </source>
</evidence>
<feature type="domain" description="J" evidence="2">
    <location>
        <begin position="253"/>
        <end position="331"/>
    </location>
</feature>
<dbReference type="EMBL" id="LR796294">
    <property type="protein sequence ID" value="CAB4135030.1"/>
    <property type="molecule type" value="Genomic_DNA"/>
</dbReference>
<evidence type="ECO:0000256" key="1">
    <source>
        <dbReference type="SAM" id="MobiDB-lite"/>
    </source>
</evidence>
<proteinExistence type="predicted"/>
<dbReference type="InterPro" id="IPR001623">
    <property type="entry name" value="DnaJ_domain"/>
</dbReference>
<evidence type="ECO:0000313" key="4">
    <source>
        <dbReference type="EMBL" id="CAB4135030.1"/>
    </source>
</evidence>
<feature type="compositionally biased region" description="Polar residues" evidence="1">
    <location>
        <begin position="221"/>
        <end position="231"/>
    </location>
</feature>
<gene>
    <name evidence="3" type="ORF">UFOVP127_187</name>
    <name evidence="4" type="ORF">UFOVP276_50</name>
</gene>
<dbReference type="SUPFAM" id="SSF46565">
    <property type="entry name" value="Chaperone J-domain"/>
    <property type="match status" value="1"/>
</dbReference>
<dbReference type="Gene3D" id="1.10.287.110">
    <property type="entry name" value="DnaJ domain"/>
    <property type="match status" value="1"/>
</dbReference>
<dbReference type="PROSITE" id="PS50076">
    <property type="entry name" value="DNAJ_2"/>
    <property type="match status" value="1"/>
</dbReference>
<feature type="region of interest" description="Disordered" evidence="1">
    <location>
        <begin position="213"/>
        <end position="242"/>
    </location>
</feature>